<proteinExistence type="predicted"/>
<evidence type="ECO:0000256" key="3">
    <source>
        <dbReference type="PROSITE-ProRule" id="PRU00023"/>
    </source>
</evidence>
<organism evidence="4 5">
    <name type="scientific">Henosepilachna vigintioctopunctata</name>
    <dbReference type="NCBI Taxonomy" id="420089"/>
    <lineage>
        <taxon>Eukaryota</taxon>
        <taxon>Metazoa</taxon>
        <taxon>Ecdysozoa</taxon>
        <taxon>Arthropoda</taxon>
        <taxon>Hexapoda</taxon>
        <taxon>Insecta</taxon>
        <taxon>Pterygota</taxon>
        <taxon>Neoptera</taxon>
        <taxon>Endopterygota</taxon>
        <taxon>Coleoptera</taxon>
        <taxon>Polyphaga</taxon>
        <taxon>Cucujiformia</taxon>
        <taxon>Coccinelloidea</taxon>
        <taxon>Coccinellidae</taxon>
        <taxon>Epilachninae</taxon>
        <taxon>Epilachnini</taxon>
        <taxon>Henosepilachna</taxon>
    </lineage>
</organism>
<feature type="repeat" description="ANK" evidence="3">
    <location>
        <begin position="65"/>
        <end position="97"/>
    </location>
</feature>
<dbReference type="SMART" id="SM00248">
    <property type="entry name" value="ANK"/>
    <property type="match status" value="3"/>
</dbReference>
<dbReference type="EMBL" id="JARQZJ010000091">
    <property type="protein sequence ID" value="KAK9883454.1"/>
    <property type="molecule type" value="Genomic_DNA"/>
</dbReference>
<dbReference type="Gene3D" id="1.25.40.20">
    <property type="entry name" value="Ankyrin repeat-containing domain"/>
    <property type="match status" value="1"/>
</dbReference>
<evidence type="ECO:0000313" key="4">
    <source>
        <dbReference type="EMBL" id="KAK9883454.1"/>
    </source>
</evidence>
<dbReference type="InterPro" id="IPR002110">
    <property type="entry name" value="Ankyrin_rpt"/>
</dbReference>
<keyword evidence="1" id="KW-0677">Repeat</keyword>
<accession>A0AAW1UV54</accession>
<dbReference type="PANTHER" id="PTHR24171">
    <property type="entry name" value="ANKYRIN REPEAT DOMAIN-CONTAINING PROTEIN 39-RELATED"/>
    <property type="match status" value="1"/>
</dbReference>
<protein>
    <submittedName>
        <fullName evidence="4">Uncharacterized protein</fullName>
    </submittedName>
</protein>
<gene>
    <name evidence="4" type="ORF">WA026_001632</name>
</gene>
<evidence type="ECO:0000256" key="1">
    <source>
        <dbReference type="ARBA" id="ARBA00022737"/>
    </source>
</evidence>
<dbReference type="AlphaFoldDB" id="A0AAW1UV54"/>
<dbReference type="PROSITE" id="PS50297">
    <property type="entry name" value="ANK_REP_REGION"/>
    <property type="match status" value="1"/>
</dbReference>
<reference evidence="4 5" key="1">
    <citation type="submission" date="2023-03" db="EMBL/GenBank/DDBJ databases">
        <title>Genome insight into feeding habits of ladybird beetles.</title>
        <authorList>
            <person name="Li H.-S."/>
            <person name="Huang Y.-H."/>
            <person name="Pang H."/>
        </authorList>
    </citation>
    <scope>NUCLEOTIDE SEQUENCE [LARGE SCALE GENOMIC DNA]</scope>
    <source>
        <strain evidence="4">SYSU_2023b</strain>
        <tissue evidence="4">Whole body</tissue>
    </source>
</reference>
<sequence length="104" mass="11566">MSTSRFHKAAKDGMLDVLKEATRRECNSRDEQRMTPTLYAAFHGHLEALRILCGRGGDPDKADLFGNTALHLAAAQGHKQIVTFLVNFGVNPFVLTSMEELHKN</sequence>
<dbReference type="SUPFAM" id="SSF48403">
    <property type="entry name" value="Ankyrin repeat"/>
    <property type="match status" value="1"/>
</dbReference>
<dbReference type="InterPro" id="IPR036770">
    <property type="entry name" value="Ankyrin_rpt-contain_sf"/>
</dbReference>
<dbReference type="Proteomes" id="UP001431783">
    <property type="component" value="Unassembled WGS sequence"/>
</dbReference>
<keyword evidence="5" id="KW-1185">Reference proteome</keyword>
<comment type="caution">
    <text evidence="4">The sequence shown here is derived from an EMBL/GenBank/DDBJ whole genome shotgun (WGS) entry which is preliminary data.</text>
</comment>
<name>A0AAW1UV54_9CUCU</name>
<dbReference type="Pfam" id="PF12796">
    <property type="entry name" value="Ank_2"/>
    <property type="match status" value="1"/>
</dbReference>
<evidence type="ECO:0000313" key="5">
    <source>
        <dbReference type="Proteomes" id="UP001431783"/>
    </source>
</evidence>
<dbReference type="PROSITE" id="PS50088">
    <property type="entry name" value="ANK_REPEAT"/>
    <property type="match status" value="1"/>
</dbReference>
<evidence type="ECO:0000256" key="2">
    <source>
        <dbReference type="ARBA" id="ARBA00023043"/>
    </source>
</evidence>
<keyword evidence="2 3" id="KW-0040">ANK repeat</keyword>